<protein>
    <submittedName>
        <fullName evidence="2">Class I SAM-dependent methyltransferase</fullName>
    </submittedName>
</protein>
<organism evidence="2 3">
    <name type="scientific">Candidatus Andeanibacterium colombiense</name>
    <dbReference type="NCBI Taxonomy" id="3121345"/>
    <lineage>
        <taxon>Bacteria</taxon>
        <taxon>Pseudomonadati</taxon>
        <taxon>Pseudomonadota</taxon>
        <taxon>Alphaproteobacteria</taxon>
        <taxon>Sphingomonadales</taxon>
        <taxon>Sphingomonadaceae</taxon>
        <taxon>Candidatus Andeanibacterium</taxon>
    </lineage>
</organism>
<dbReference type="AlphaFoldDB" id="A0AAJ5XBA8"/>
<evidence type="ECO:0000313" key="3">
    <source>
        <dbReference type="Proteomes" id="UP001218362"/>
    </source>
</evidence>
<evidence type="ECO:0000259" key="1">
    <source>
        <dbReference type="Pfam" id="PF08241"/>
    </source>
</evidence>
<reference evidence="2" key="1">
    <citation type="submission" date="2023-03" db="EMBL/GenBank/DDBJ databases">
        <title>Andean soil-derived lignocellulolytic bacterial consortium as a source of novel taxa and putative plastic-active enzymes.</title>
        <authorList>
            <person name="Diaz-Garcia L."/>
            <person name="Chuvochina M."/>
            <person name="Feuerriegel G."/>
            <person name="Bunk B."/>
            <person name="Sproer C."/>
            <person name="Streit W.R."/>
            <person name="Rodriguez L.M."/>
            <person name="Overmann J."/>
            <person name="Jimenez D.J."/>
        </authorList>
    </citation>
    <scope>NUCLEOTIDE SEQUENCE</scope>
    <source>
        <strain evidence="2">MAG 26</strain>
    </source>
</reference>
<dbReference type="PANTHER" id="PTHR42912">
    <property type="entry name" value="METHYLTRANSFERASE"/>
    <property type="match status" value="1"/>
</dbReference>
<dbReference type="GO" id="GO:0032259">
    <property type="term" value="P:methylation"/>
    <property type="evidence" value="ECO:0007669"/>
    <property type="project" value="UniProtKB-KW"/>
</dbReference>
<keyword evidence="2" id="KW-0489">Methyltransferase</keyword>
<dbReference type="Proteomes" id="UP001218362">
    <property type="component" value="Chromosome"/>
</dbReference>
<dbReference type="Gene3D" id="3.40.50.150">
    <property type="entry name" value="Vaccinia Virus protein VP39"/>
    <property type="match status" value="1"/>
</dbReference>
<dbReference type="EMBL" id="CP119316">
    <property type="protein sequence ID" value="WEK47614.1"/>
    <property type="molecule type" value="Genomic_DNA"/>
</dbReference>
<name>A0AAJ5XBA8_9SPHN</name>
<keyword evidence="2" id="KW-0808">Transferase</keyword>
<dbReference type="InterPro" id="IPR029063">
    <property type="entry name" value="SAM-dependent_MTases_sf"/>
</dbReference>
<dbReference type="GO" id="GO:0008757">
    <property type="term" value="F:S-adenosylmethionine-dependent methyltransferase activity"/>
    <property type="evidence" value="ECO:0007669"/>
    <property type="project" value="InterPro"/>
</dbReference>
<gene>
    <name evidence="2" type="ORF">P0Y56_04790</name>
</gene>
<dbReference type="CDD" id="cd02440">
    <property type="entry name" value="AdoMet_MTases"/>
    <property type="match status" value="1"/>
</dbReference>
<dbReference type="InterPro" id="IPR050508">
    <property type="entry name" value="Methyltransf_Superfamily"/>
</dbReference>
<evidence type="ECO:0000313" key="2">
    <source>
        <dbReference type="EMBL" id="WEK47614.1"/>
    </source>
</evidence>
<dbReference type="InterPro" id="IPR013216">
    <property type="entry name" value="Methyltransf_11"/>
</dbReference>
<dbReference type="Pfam" id="PF08241">
    <property type="entry name" value="Methyltransf_11"/>
    <property type="match status" value="1"/>
</dbReference>
<dbReference type="KEGG" id="acob:P0Y56_04790"/>
<feature type="domain" description="Methyltransferase type 11" evidence="1">
    <location>
        <begin position="35"/>
        <end position="123"/>
    </location>
</feature>
<accession>A0AAJ5XBA8</accession>
<sequence length="234" mass="26188">MILNGYALTDARSRRLKARKIEALLGGDISGLALLDLGSGSGLLADYFQSRGANVTAADRDRETYLSDAPFTRIEAEDLPFNDATFDIVVFNHVIEHVGREEQQRAVLREIRRVLKPGGRLYLAVPNKWAIVEPHFRLPLLGALPRPIADRLVRLFRQAPEYDCFPLSRSELLRLLSTAFPKVRDVSTDAVHWVVENELTGLPKHAINAVPAWLIRLIRPAFPTFIMIGHAPAP</sequence>
<dbReference type="SUPFAM" id="SSF53335">
    <property type="entry name" value="S-adenosyl-L-methionine-dependent methyltransferases"/>
    <property type="match status" value="1"/>
</dbReference>
<proteinExistence type="predicted"/>